<proteinExistence type="predicted"/>
<feature type="domain" description="Metallo-beta-lactamase" evidence="1">
    <location>
        <begin position="10"/>
        <end position="209"/>
    </location>
</feature>
<evidence type="ECO:0000313" key="2">
    <source>
        <dbReference type="EMBL" id="RXJ73734.1"/>
    </source>
</evidence>
<comment type="caution">
    <text evidence="2">The sequence shown here is derived from an EMBL/GenBank/DDBJ whole genome shotgun (WGS) entry which is preliminary data.</text>
</comment>
<protein>
    <submittedName>
        <fullName evidence="2">Zn-dependent hydrolase</fullName>
    </submittedName>
</protein>
<organism evidence="2 3">
    <name type="scientific">Veronia nyctiphanis</name>
    <dbReference type="NCBI Taxonomy" id="1278244"/>
    <lineage>
        <taxon>Bacteria</taxon>
        <taxon>Pseudomonadati</taxon>
        <taxon>Pseudomonadota</taxon>
        <taxon>Gammaproteobacteria</taxon>
        <taxon>Vibrionales</taxon>
        <taxon>Vibrionaceae</taxon>
        <taxon>Veronia</taxon>
    </lineage>
</organism>
<dbReference type="SUPFAM" id="SSF56281">
    <property type="entry name" value="Metallo-hydrolase/oxidoreductase"/>
    <property type="match status" value="1"/>
</dbReference>
<dbReference type="InterPro" id="IPR001279">
    <property type="entry name" value="Metallo-B-lactamas"/>
</dbReference>
<keyword evidence="2" id="KW-0378">Hydrolase</keyword>
<evidence type="ECO:0000313" key="3">
    <source>
        <dbReference type="Proteomes" id="UP000290287"/>
    </source>
</evidence>
<keyword evidence="3" id="KW-1185">Reference proteome</keyword>
<gene>
    <name evidence="2" type="ORF">CS022_07840</name>
</gene>
<reference evidence="2 3" key="1">
    <citation type="submission" date="2017-10" db="EMBL/GenBank/DDBJ databases">
        <title>Nyctiphanis sp. nov., isolated from the stomach of the euphausiid Nyctiphanes simplex (Hansen, 1911) in the Gulf of California.</title>
        <authorList>
            <person name="Gomez-Gil B."/>
            <person name="Aguilar-Mendez M."/>
            <person name="Lopez-Cortes A."/>
            <person name="Gomez-Gutierrez J."/>
            <person name="Roque A."/>
            <person name="Lang E."/>
            <person name="Gonzalez-Castillo A."/>
        </authorList>
    </citation>
    <scope>NUCLEOTIDE SEQUENCE [LARGE SCALE GENOMIC DNA]</scope>
    <source>
        <strain evidence="2 3">CAIM 600</strain>
    </source>
</reference>
<dbReference type="PANTHER" id="PTHR42951:SF17">
    <property type="entry name" value="METALLO-BETA-LACTAMASE DOMAIN-CONTAINING PROTEIN"/>
    <property type="match status" value="1"/>
</dbReference>
<name>A0A4Q0YUB4_9GAMM</name>
<dbReference type="SMART" id="SM00849">
    <property type="entry name" value="Lactamase_B"/>
    <property type="match status" value="1"/>
</dbReference>
<sequence>MALHKLDGYIQSIFLAEHTDGFMLLDGCSRPDVSLVISFIEQTLGRKKEDLKLVVVTHMHPDHAGGANLFRKLTGCKLAAANVSGQWYGGVSGTIMHWTDIALAQYVAKRKERPFSRIWYARTLSPDIKLEDGEKIPGFKEWTAHFTQGHTDRDLSLHHISSDRIYIADLIVKVKDKYFPPVPVSYPNRYKRSLEKLRQLGPKEVILAHGAETPIEMIDFDYLLQRAPNEPLTQWKVIWKNIHERLLFNMFKKKDRP</sequence>
<dbReference type="AlphaFoldDB" id="A0A4Q0YUB4"/>
<dbReference type="Gene3D" id="3.60.15.10">
    <property type="entry name" value="Ribonuclease Z/Hydroxyacylglutathione hydrolase-like"/>
    <property type="match status" value="1"/>
</dbReference>
<dbReference type="GO" id="GO:0016787">
    <property type="term" value="F:hydrolase activity"/>
    <property type="evidence" value="ECO:0007669"/>
    <property type="project" value="UniProtKB-KW"/>
</dbReference>
<dbReference type="PANTHER" id="PTHR42951">
    <property type="entry name" value="METALLO-BETA-LACTAMASE DOMAIN-CONTAINING"/>
    <property type="match status" value="1"/>
</dbReference>
<accession>A0A4Q0YUB4</accession>
<dbReference type="InterPro" id="IPR050855">
    <property type="entry name" value="NDM-1-like"/>
</dbReference>
<dbReference type="OrthoDB" id="9802991at2"/>
<dbReference type="Pfam" id="PF00753">
    <property type="entry name" value="Lactamase_B"/>
    <property type="match status" value="1"/>
</dbReference>
<evidence type="ECO:0000259" key="1">
    <source>
        <dbReference type="SMART" id="SM00849"/>
    </source>
</evidence>
<dbReference type="Proteomes" id="UP000290287">
    <property type="component" value="Unassembled WGS sequence"/>
</dbReference>
<dbReference type="EMBL" id="PEIB01000007">
    <property type="protein sequence ID" value="RXJ73734.1"/>
    <property type="molecule type" value="Genomic_DNA"/>
</dbReference>
<dbReference type="InterPro" id="IPR036866">
    <property type="entry name" value="RibonucZ/Hydroxyglut_hydro"/>
</dbReference>